<dbReference type="OrthoDB" id="2374147at2"/>
<organism evidence="2 3">
    <name type="scientific">Marinisporobacter balticus</name>
    <dbReference type="NCBI Taxonomy" id="2018667"/>
    <lineage>
        <taxon>Bacteria</taxon>
        <taxon>Bacillati</taxon>
        <taxon>Bacillota</taxon>
        <taxon>Clostridia</taxon>
        <taxon>Peptostreptococcales</taxon>
        <taxon>Thermotaleaceae</taxon>
        <taxon>Marinisporobacter</taxon>
    </lineage>
</organism>
<sequence length="202" mass="22852">MKKCLIIGKPNAGKTLFMLNFAEYIGLTDVEIKFIQNKRNVDIKKLSIEEAKQLLSSNKPYKTTCLQSMTLEIPVLKGKKEIGIMDSSGLIDGIHQDVQVRRAMAQTLGAIEESDIILHMIDLSKINPDNIIGSLGEVDYQLSKYGFTKEGYVILGNKIDLLERKTPLIYLQKEFQEHYIIPISALNKNGFSEVKSFVCRRL</sequence>
<dbReference type="GO" id="GO:0005525">
    <property type="term" value="F:GTP binding"/>
    <property type="evidence" value="ECO:0007669"/>
    <property type="project" value="InterPro"/>
</dbReference>
<gene>
    <name evidence="2" type="ORF">EV214_1018</name>
</gene>
<evidence type="ECO:0000313" key="2">
    <source>
        <dbReference type="EMBL" id="TCO79778.1"/>
    </source>
</evidence>
<feature type="domain" description="G" evidence="1">
    <location>
        <begin position="54"/>
        <end position="145"/>
    </location>
</feature>
<name>A0A4R2LAH7_9FIRM</name>
<dbReference type="PANTHER" id="PTHR11702:SF31">
    <property type="entry name" value="MITOCHONDRIAL RIBOSOME-ASSOCIATED GTPASE 2"/>
    <property type="match status" value="1"/>
</dbReference>
<evidence type="ECO:0000259" key="1">
    <source>
        <dbReference type="Pfam" id="PF01926"/>
    </source>
</evidence>
<dbReference type="RefSeq" id="WP_132241437.1">
    <property type="nucleotide sequence ID" value="NZ_SLWV01000001.1"/>
</dbReference>
<protein>
    <submittedName>
        <fullName evidence="2">50S ribosome-binding GTPase</fullName>
    </submittedName>
</protein>
<accession>A0A4R2LAH7</accession>
<dbReference type="PANTHER" id="PTHR11702">
    <property type="entry name" value="DEVELOPMENTALLY REGULATED GTP-BINDING PROTEIN-RELATED"/>
    <property type="match status" value="1"/>
</dbReference>
<dbReference type="InterPro" id="IPR045086">
    <property type="entry name" value="OBG_GTPase"/>
</dbReference>
<dbReference type="SUPFAM" id="SSF52540">
    <property type="entry name" value="P-loop containing nucleoside triphosphate hydrolases"/>
    <property type="match status" value="1"/>
</dbReference>
<dbReference type="AlphaFoldDB" id="A0A4R2LAH7"/>
<evidence type="ECO:0000313" key="3">
    <source>
        <dbReference type="Proteomes" id="UP000294919"/>
    </source>
</evidence>
<dbReference type="InterPro" id="IPR027417">
    <property type="entry name" value="P-loop_NTPase"/>
</dbReference>
<dbReference type="Pfam" id="PF01926">
    <property type="entry name" value="MMR_HSR1"/>
    <property type="match status" value="1"/>
</dbReference>
<dbReference type="Gene3D" id="3.40.50.300">
    <property type="entry name" value="P-loop containing nucleotide triphosphate hydrolases"/>
    <property type="match status" value="1"/>
</dbReference>
<dbReference type="GO" id="GO:0003924">
    <property type="term" value="F:GTPase activity"/>
    <property type="evidence" value="ECO:0007669"/>
    <property type="project" value="InterPro"/>
</dbReference>
<dbReference type="InterPro" id="IPR006073">
    <property type="entry name" value="GTP-bd"/>
</dbReference>
<reference evidence="2 3" key="1">
    <citation type="submission" date="2019-03" db="EMBL/GenBank/DDBJ databases">
        <title>Genomic Encyclopedia of Type Strains, Phase IV (KMG-IV): sequencing the most valuable type-strain genomes for metagenomic binning, comparative biology and taxonomic classification.</title>
        <authorList>
            <person name="Goeker M."/>
        </authorList>
    </citation>
    <scope>NUCLEOTIDE SEQUENCE [LARGE SCALE GENOMIC DNA]</scope>
    <source>
        <strain evidence="2 3">DSM 102940</strain>
    </source>
</reference>
<proteinExistence type="predicted"/>
<dbReference type="Proteomes" id="UP000294919">
    <property type="component" value="Unassembled WGS sequence"/>
</dbReference>
<comment type="caution">
    <text evidence="2">The sequence shown here is derived from an EMBL/GenBank/DDBJ whole genome shotgun (WGS) entry which is preliminary data.</text>
</comment>
<dbReference type="EMBL" id="SLWV01000001">
    <property type="protein sequence ID" value="TCO79778.1"/>
    <property type="molecule type" value="Genomic_DNA"/>
</dbReference>
<keyword evidence="3" id="KW-1185">Reference proteome</keyword>